<evidence type="ECO:0000256" key="2">
    <source>
        <dbReference type="ARBA" id="ARBA00022777"/>
    </source>
</evidence>
<accession>A0A917GPZ0</accession>
<name>A0A917GPZ0_9BACL</name>
<dbReference type="SUPFAM" id="SSF53613">
    <property type="entry name" value="Ribokinase-like"/>
    <property type="match status" value="1"/>
</dbReference>
<dbReference type="PANTHER" id="PTHR10584">
    <property type="entry name" value="SUGAR KINASE"/>
    <property type="match status" value="1"/>
</dbReference>
<protein>
    <submittedName>
        <fullName evidence="4">Sugar kinase</fullName>
    </submittedName>
</protein>
<organism evidence="4 5">
    <name type="scientific">Paenibacillus radicis</name>
    <name type="common">ex Gao et al. 2016</name>
    <dbReference type="NCBI Taxonomy" id="1737354"/>
    <lineage>
        <taxon>Bacteria</taxon>
        <taxon>Bacillati</taxon>
        <taxon>Bacillota</taxon>
        <taxon>Bacilli</taxon>
        <taxon>Bacillales</taxon>
        <taxon>Paenibacillaceae</taxon>
        <taxon>Paenibacillus</taxon>
    </lineage>
</organism>
<dbReference type="InterPro" id="IPR029056">
    <property type="entry name" value="Ribokinase-like"/>
</dbReference>
<dbReference type="EMBL" id="BMHY01000001">
    <property type="protein sequence ID" value="GGG52995.1"/>
    <property type="molecule type" value="Genomic_DNA"/>
</dbReference>
<dbReference type="AlphaFoldDB" id="A0A917GPZ0"/>
<dbReference type="RefSeq" id="WP_188887087.1">
    <property type="nucleotide sequence ID" value="NZ_BMHY01000001.1"/>
</dbReference>
<dbReference type="Proteomes" id="UP000600247">
    <property type="component" value="Unassembled WGS sequence"/>
</dbReference>
<dbReference type="Pfam" id="PF00294">
    <property type="entry name" value="PfkB"/>
    <property type="match status" value="1"/>
</dbReference>
<dbReference type="Gene3D" id="3.40.1190.20">
    <property type="match status" value="1"/>
</dbReference>
<keyword evidence="2 4" id="KW-0418">Kinase</keyword>
<reference evidence="4 5" key="1">
    <citation type="journal article" date="2014" name="Int. J. Syst. Evol. Microbiol.">
        <title>Complete genome sequence of Corynebacterium casei LMG S-19264T (=DSM 44701T), isolated from a smear-ripened cheese.</title>
        <authorList>
            <consortium name="US DOE Joint Genome Institute (JGI-PGF)"/>
            <person name="Walter F."/>
            <person name="Albersmeier A."/>
            <person name="Kalinowski J."/>
            <person name="Ruckert C."/>
        </authorList>
    </citation>
    <scope>NUCLEOTIDE SEQUENCE [LARGE SCALE GENOMIC DNA]</scope>
    <source>
        <strain evidence="4 5">CGMCC 1.15286</strain>
    </source>
</reference>
<dbReference type="InterPro" id="IPR011611">
    <property type="entry name" value="PfkB_dom"/>
</dbReference>
<dbReference type="PROSITE" id="PS00584">
    <property type="entry name" value="PFKB_KINASES_2"/>
    <property type="match status" value="1"/>
</dbReference>
<evidence type="ECO:0000313" key="4">
    <source>
        <dbReference type="EMBL" id="GGG52995.1"/>
    </source>
</evidence>
<comment type="caution">
    <text evidence="4">The sequence shown here is derived from an EMBL/GenBank/DDBJ whole genome shotgun (WGS) entry which is preliminary data.</text>
</comment>
<keyword evidence="1" id="KW-0808">Transferase</keyword>
<evidence type="ECO:0000259" key="3">
    <source>
        <dbReference type="Pfam" id="PF00294"/>
    </source>
</evidence>
<dbReference type="PANTHER" id="PTHR10584:SF166">
    <property type="entry name" value="RIBOKINASE"/>
    <property type="match status" value="1"/>
</dbReference>
<gene>
    <name evidence="4" type="ORF">GCM10010918_02040</name>
</gene>
<dbReference type="InterPro" id="IPR002173">
    <property type="entry name" value="Carboh/pur_kinase_PfkB_CS"/>
</dbReference>
<evidence type="ECO:0000313" key="5">
    <source>
        <dbReference type="Proteomes" id="UP000600247"/>
    </source>
</evidence>
<keyword evidence="5" id="KW-1185">Reference proteome</keyword>
<dbReference type="CDD" id="cd01166">
    <property type="entry name" value="KdgK"/>
    <property type="match status" value="1"/>
</dbReference>
<evidence type="ECO:0000256" key="1">
    <source>
        <dbReference type="ARBA" id="ARBA00022679"/>
    </source>
</evidence>
<dbReference type="GO" id="GO:0016301">
    <property type="term" value="F:kinase activity"/>
    <property type="evidence" value="ECO:0007669"/>
    <property type="project" value="UniProtKB-KW"/>
</dbReference>
<proteinExistence type="predicted"/>
<sequence>MVKNFDAVVIGDANVDLAVVGASEIPLPGQEVYVDDVMLNVGGGAAIFSLGLAKLGLRVAFNGVLGDDFYGRYVRDHFSNYGIDTRMVKTSEINQTGISIAFNPDKDRSFISYAGTTTELRMHELDYEQIAQGRHAHITGYKGKSNHETYIKMAKELKARGMTISCDVGWDDTGEWYKGIFEFMTYTDIFLMNETEAFHYTGLEDINESLRYMSQYCGNVAIKLGEQGSAAIKDGVITHQAAFRVKSIDTTGAGDCFNAGYLMGFLTGQDVSSSLILGNACGAKSVSAFGGSTGLIDKADLLQFIAQQQADEGADHACNSQAQ</sequence>
<feature type="domain" description="Carbohydrate kinase PfkB" evidence="3">
    <location>
        <begin position="6"/>
        <end position="294"/>
    </location>
</feature>